<accession>A0ABT6C6N3</accession>
<evidence type="ECO:0000256" key="3">
    <source>
        <dbReference type="ARBA" id="ARBA00011296"/>
    </source>
</evidence>
<evidence type="ECO:0000313" key="14">
    <source>
        <dbReference type="Proteomes" id="UP001528912"/>
    </source>
</evidence>
<dbReference type="CDD" id="cd18800">
    <property type="entry name" value="SF2_C_EcoR124I-like"/>
    <property type="match status" value="1"/>
</dbReference>
<evidence type="ECO:0000256" key="8">
    <source>
        <dbReference type="ARBA" id="ARBA00022801"/>
    </source>
</evidence>
<dbReference type="InterPro" id="IPR051268">
    <property type="entry name" value="Type-I_R_enzyme_R_subunit"/>
</dbReference>
<dbReference type="InterPro" id="IPR004473">
    <property type="entry name" value="Restrct_endonuc_typeI_HsdR"/>
</dbReference>
<keyword evidence="5 11" id="KW-0547">Nucleotide-binding</keyword>
<dbReference type="InterPro" id="IPR021810">
    <property type="entry name" value="T1RH-like_C"/>
</dbReference>
<keyword evidence="9 11" id="KW-0067">ATP-binding</keyword>
<keyword evidence="10 11" id="KW-0238">DNA-binding</keyword>
<keyword evidence="14" id="KW-1185">Reference proteome</keyword>
<comment type="similarity">
    <text evidence="2 11">Belongs to the HsdR family.</text>
</comment>
<feature type="domain" description="Helicase ATP-binding" evidence="12">
    <location>
        <begin position="294"/>
        <end position="469"/>
    </location>
</feature>
<evidence type="ECO:0000259" key="12">
    <source>
        <dbReference type="PROSITE" id="PS51192"/>
    </source>
</evidence>
<dbReference type="PANTHER" id="PTHR30195">
    <property type="entry name" value="TYPE I SITE-SPECIFIC DEOXYRIBONUCLEASE PROTEIN SUBUNIT M AND R"/>
    <property type="match status" value="1"/>
</dbReference>
<dbReference type="EC" id="3.1.21.3" evidence="11"/>
<evidence type="ECO:0000256" key="9">
    <source>
        <dbReference type="ARBA" id="ARBA00022840"/>
    </source>
</evidence>
<name>A0ABT6C6N3_9MICO</name>
<proteinExistence type="inferred from homology"/>
<evidence type="ECO:0000256" key="7">
    <source>
        <dbReference type="ARBA" id="ARBA00022759"/>
    </source>
</evidence>
<dbReference type="PANTHER" id="PTHR30195:SF15">
    <property type="entry name" value="TYPE I RESTRICTION ENZYME HINDI ENDONUCLEASE SUBUNIT"/>
    <property type="match status" value="1"/>
</dbReference>
<dbReference type="InterPro" id="IPR014001">
    <property type="entry name" value="Helicase_ATP-bd"/>
</dbReference>
<dbReference type="InterPro" id="IPR040980">
    <property type="entry name" value="SWI2_SNF2"/>
</dbReference>
<sequence>MALTATGFSEADWEELALDTLGELGWQPKEGAALAPGSGERESWDDLVLRGRLLQAMRDLNPGVPEQYLQQTMADILAPKSQDAITENHRVHDLLVGGYRGTTYVDHDGVEQHPTIHLMSTDPDRNDWVAAHQVTIRDRDRERRFDVVLYCNGLPVSIIELKKAGSKTATVAAAHAQLQTYVEEFPMAFRFAVCTVASDGVQARYGTPFTPLNHFAVWNVDDSGHPMAIGEADEDGRPVTELELTLQGLFNLERFVQLQHSFTAFDEDERGLAKRIAKPHQYFAVTKAVASTIEAVGSDGRAGVVWHTQGSGKSMEMELYANLVSRHPRLLNPTIVVITDRNELDGQLYGAFDKSLLLSESPKQITRRAQLREELTDRVTGGIYFTTLQKFGKTKAEKESGADHPVLCDRRNVIVIVDEAHRSHYDDLDGYARHLKDALPHATLIAFTGTPVAQGDRDTRKVFGDDIDVYDLNRAVEDGATVPVLFEPRLIKVERKGDLDDESLDAAADEATAGLDDAERTKVEQSVAVLNAVYGTPARLATLADDFVAHWEARRERMRPFIGADGKAMIVCATRQICADLYDAITALRKDWHSDDISKGVIKVVYSGDPSDTGAVKKHVRRPSENATIKQRLKDVDDELEIVIVKDMMLTGYDSPPLHTLYLDRPIKGALLMQTLARVNRTFRGKEEGLLVAYAPVADNLTKALAEYTVAGGRDQRDAVGRGVEEAVELALDLVVKLRALVAPVDWKGIWSADPKRGFAHAVQATTNFLRTATPGQGDDDSETPAAAYRRLSTQLARAWALAPRSEELENLLPELRFYEEVRVWMAKFDVADRQARGEPVPEDAARLLGELIVTSTEAGGIVDIYEAAGLPKPSLSDLSTDFVEKAQQSSAPQLAIEALRASILAESARVTRGNVVRQRAFSQRLAELMAKYTNQQLTSAEIIAELVELAKEVAADADRGSRFDPPMNGDELAYYDVVSANESAVDVMGDDVLAQIARELVQVMRRDVRTDWTVRDDVRAKLRSSIKRLLVKHGWPPDQQPGAIKDVMEQMEAMAPRYAEERRRR</sequence>
<keyword evidence="8 11" id="KW-0378">Hydrolase</keyword>
<gene>
    <name evidence="13" type="ORF">P4R38_05725</name>
</gene>
<keyword evidence="4" id="KW-0540">Nuclease</keyword>
<dbReference type="Pfam" id="PF04313">
    <property type="entry name" value="HSDR_N"/>
    <property type="match status" value="1"/>
</dbReference>
<dbReference type="Pfam" id="PF18766">
    <property type="entry name" value="SWI2_SNF2"/>
    <property type="match status" value="1"/>
</dbReference>
<dbReference type="Gene3D" id="3.90.1570.50">
    <property type="match status" value="1"/>
</dbReference>
<evidence type="ECO:0000256" key="5">
    <source>
        <dbReference type="ARBA" id="ARBA00022741"/>
    </source>
</evidence>
<protein>
    <recommendedName>
        <fullName evidence="11">Type I restriction enzyme endonuclease subunit</fullName>
        <shortName evidence="11">R protein</shortName>
        <ecNumber evidence="11">3.1.21.3</ecNumber>
    </recommendedName>
</protein>
<dbReference type="SUPFAM" id="SSF52540">
    <property type="entry name" value="P-loop containing nucleoside triphosphate hydrolases"/>
    <property type="match status" value="1"/>
</dbReference>
<dbReference type="Pfam" id="PF22679">
    <property type="entry name" value="T1R_D3-like"/>
    <property type="match status" value="1"/>
</dbReference>
<dbReference type="Proteomes" id="UP001528912">
    <property type="component" value="Unassembled WGS sequence"/>
</dbReference>
<comment type="caution">
    <text evidence="13">The sequence shown here is derived from an EMBL/GenBank/DDBJ whole genome shotgun (WGS) entry which is preliminary data.</text>
</comment>
<evidence type="ECO:0000256" key="6">
    <source>
        <dbReference type="ARBA" id="ARBA00022747"/>
    </source>
</evidence>
<dbReference type="RefSeq" id="WP_277191402.1">
    <property type="nucleotide sequence ID" value="NZ_JAROAV010000021.1"/>
</dbReference>
<dbReference type="Gene3D" id="3.40.50.300">
    <property type="entry name" value="P-loop containing nucleotide triphosphate hydrolases"/>
    <property type="match status" value="2"/>
</dbReference>
<dbReference type="InterPro" id="IPR027417">
    <property type="entry name" value="P-loop_NTPase"/>
</dbReference>
<reference evidence="13 14" key="1">
    <citation type="submission" date="2023-03" db="EMBL/GenBank/DDBJ databases">
        <title>YIM 133296 draft genome.</title>
        <authorList>
            <person name="Xiong L."/>
        </authorList>
    </citation>
    <scope>NUCLEOTIDE SEQUENCE [LARGE SCALE GENOMIC DNA]</scope>
    <source>
        <strain evidence="13 14">YIM 133296</strain>
    </source>
</reference>
<dbReference type="NCBIfam" id="TIGR00348">
    <property type="entry name" value="hsdR"/>
    <property type="match status" value="1"/>
</dbReference>
<dbReference type="EMBL" id="JAROAV010000021">
    <property type="protein sequence ID" value="MDF8263739.1"/>
    <property type="molecule type" value="Genomic_DNA"/>
</dbReference>
<dbReference type="CDD" id="cd22332">
    <property type="entry name" value="HsdR_N"/>
    <property type="match status" value="1"/>
</dbReference>
<comment type="function">
    <text evidence="11">Subunit R is required for both nuclease and ATPase activities, but not for modification.</text>
</comment>
<evidence type="ECO:0000313" key="13">
    <source>
        <dbReference type="EMBL" id="MDF8263739.1"/>
    </source>
</evidence>
<organism evidence="13 14">
    <name type="scientific">Luteipulveratus flavus</name>
    <dbReference type="NCBI Taxonomy" id="3031728"/>
    <lineage>
        <taxon>Bacteria</taxon>
        <taxon>Bacillati</taxon>
        <taxon>Actinomycetota</taxon>
        <taxon>Actinomycetes</taxon>
        <taxon>Micrococcales</taxon>
        <taxon>Dermacoccaceae</taxon>
        <taxon>Luteipulveratus</taxon>
    </lineage>
</organism>
<dbReference type="InterPro" id="IPR007409">
    <property type="entry name" value="Restrct_endonuc_type1_HsdR_N"/>
</dbReference>
<dbReference type="GO" id="GO:0004519">
    <property type="term" value="F:endonuclease activity"/>
    <property type="evidence" value="ECO:0007669"/>
    <property type="project" value="UniProtKB-KW"/>
</dbReference>
<evidence type="ECO:0000256" key="1">
    <source>
        <dbReference type="ARBA" id="ARBA00000851"/>
    </source>
</evidence>
<comment type="subunit">
    <text evidence="3 11">The type I restriction/modification system is composed of three polypeptides R, M and S.</text>
</comment>
<evidence type="ECO:0000256" key="4">
    <source>
        <dbReference type="ARBA" id="ARBA00022722"/>
    </source>
</evidence>
<keyword evidence="7 13" id="KW-0255">Endonuclease</keyword>
<evidence type="ECO:0000256" key="11">
    <source>
        <dbReference type="RuleBase" id="RU364115"/>
    </source>
</evidence>
<dbReference type="InterPro" id="IPR055180">
    <property type="entry name" value="HsdR_RecA-like_helicase_dom_2"/>
</dbReference>
<keyword evidence="6 11" id="KW-0680">Restriction system</keyword>
<dbReference type="Pfam" id="PF11867">
    <property type="entry name" value="T1RH-like_C"/>
    <property type="match status" value="1"/>
</dbReference>
<evidence type="ECO:0000256" key="2">
    <source>
        <dbReference type="ARBA" id="ARBA00008598"/>
    </source>
</evidence>
<evidence type="ECO:0000256" key="10">
    <source>
        <dbReference type="ARBA" id="ARBA00023125"/>
    </source>
</evidence>
<comment type="catalytic activity">
    <reaction evidence="1 11">
        <text>Endonucleolytic cleavage of DNA to give random double-stranded fragments with terminal 5'-phosphates, ATP is simultaneously hydrolyzed.</text>
        <dbReference type="EC" id="3.1.21.3"/>
    </reaction>
</comment>
<dbReference type="SMART" id="SM00487">
    <property type="entry name" value="DEXDc"/>
    <property type="match status" value="1"/>
</dbReference>
<dbReference type="PROSITE" id="PS51192">
    <property type="entry name" value="HELICASE_ATP_BIND_1"/>
    <property type="match status" value="1"/>
</dbReference>